<dbReference type="STRING" id="43989.cce_1021"/>
<dbReference type="AlphaFoldDB" id="B1WTQ6"/>
<reference evidence="2 3" key="1">
    <citation type="journal article" date="2008" name="Proc. Natl. Acad. Sci. U.S.A.">
        <title>The genome of Cyanothece 51142, a unicellular diazotrophic cyanobacterium important in the marine nitrogen cycle.</title>
        <authorList>
            <person name="Welsh E.A."/>
            <person name="Liberton M."/>
            <person name="Stoeckel J."/>
            <person name="Loh T."/>
            <person name="Elvitigala T."/>
            <person name="Wang C."/>
            <person name="Wollam A."/>
            <person name="Fulton R.S."/>
            <person name="Clifton S.W."/>
            <person name="Jacobs J.M."/>
            <person name="Aurora R."/>
            <person name="Ghosh B.K."/>
            <person name="Sherman L.A."/>
            <person name="Smith R.D."/>
            <person name="Wilson R.K."/>
            <person name="Pakrasi H.B."/>
        </authorList>
    </citation>
    <scope>NUCLEOTIDE SEQUENCE [LARGE SCALE GENOMIC DNA]</scope>
    <source>
        <strain evidence="3">ATCC 51142 / BH68</strain>
    </source>
</reference>
<evidence type="ECO:0000313" key="2">
    <source>
        <dbReference type="EMBL" id="ACB50372.1"/>
    </source>
</evidence>
<proteinExistence type="predicted"/>
<evidence type="ECO:0000313" key="3">
    <source>
        <dbReference type="Proteomes" id="UP000001203"/>
    </source>
</evidence>
<sequence length="408" mass="47568">MYSPKAYLKNYFFLFFFSSLFIIFSNLIIDPQGIFRIVEIDNINFQKPLMDKSGLRKFKSIEIEEGDYDTIILGTSRVANGLDPSSVQSSKKVYNAGLNGSNMYEIGRIFQFSHQVQPLKSVIIGLDFVSFSGQPRVRGDFSSSLFANKSKYEIYFKNVFSGQQLISSWKTFQFNHKGNKVNAVYTPEGFRTTKSVAPFNKKKFTQKLRYNFIRYQRVDYQQSQLKAFEDIVSHCLENNIKLYLFISPIHIQNLEAMRIAGQFPMFERWKKDLVNVIEKAHNNLGLSNQVDLWDFTGYNSITTEDIPNVDQKYHLKGYIDSDHYRPEVGNLIIELVVNRNRQKKANIPQDFGVIINQNNIHQHLKKIRSDQQRYHQNYPQVIDDIEEVLRKDEKSHSYLVPSIKLASL</sequence>
<keyword evidence="1" id="KW-0812">Transmembrane</keyword>
<name>B1WTQ6_CROS5</name>
<organism evidence="2 3">
    <name type="scientific">Crocosphaera subtropica (strain ATCC 51142 / BH68)</name>
    <name type="common">Cyanothece sp. (strain ATCC 51142)</name>
    <dbReference type="NCBI Taxonomy" id="43989"/>
    <lineage>
        <taxon>Bacteria</taxon>
        <taxon>Bacillati</taxon>
        <taxon>Cyanobacteriota</taxon>
        <taxon>Cyanophyceae</taxon>
        <taxon>Oscillatoriophycideae</taxon>
        <taxon>Chroococcales</taxon>
        <taxon>Aphanothecaceae</taxon>
        <taxon>Crocosphaera</taxon>
        <taxon>Crocosphaera subtropica</taxon>
    </lineage>
</organism>
<dbReference type="eggNOG" id="ENOG502Z7SS">
    <property type="taxonomic scope" value="Bacteria"/>
</dbReference>
<gene>
    <name evidence="2" type="ordered locus">cce_1021</name>
</gene>
<evidence type="ECO:0000256" key="1">
    <source>
        <dbReference type="SAM" id="Phobius"/>
    </source>
</evidence>
<protein>
    <submittedName>
        <fullName evidence="2">Uncharacterized protein</fullName>
    </submittedName>
</protein>
<dbReference type="KEGG" id="cyt:cce_1021"/>
<keyword evidence="3" id="KW-1185">Reference proteome</keyword>
<dbReference type="EMBL" id="CP000806">
    <property type="protein sequence ID" value="ACB50372.1"/>
    <property type="molecule type" value="Genomic_DNA"/>
</dbReference>
<keyword evidence="1" id="KW-1133">Transmembrane helix</keyword>
<dbReference type="HOGENOM" id="CLU_721229_0_0_3"/>
<dbReference type="Proteomes" id="UP000001203">
    <property type="component" value="Chromosome circular"/>
</dbReference>
<accession>B1WTQ6</accession>
<feature type="transmembrane region" description="Helical" evidence="1">
    <location>
        <begin position="12"/>
        <end position="29"/>
    </location>
</feature>
<keyword evidence="1" id="KW-0472">Membrane</keyword>
<dbReference type="OrthoDB" id="5349052at2"/>